<evidence type="ECO:0000313" key="4">
    <source>
        <dbReference type="Proteomes" id="UP000274515"/>
    </source>
</evidence>
<dbReference type="Proteomes" id="UP000274515">
    <property type="component" value="Unassembled WGS sequence"/>
</dbReference>
<comment type="caution">
    <text evidence="3">The sequence shown here is derived from an EMBL/GenBank/DDBJ whole genome shotgun (WGS) entry which is preliminary data.</text>
</comment>
<organism evidence="3 4">
    <name type="scientific">Saccharopolyspora rhizosphaerae</name>
    <dbReference type="NCBI Taxonomy" id="2492662"/>
    <lineage>
        <taxon>Bacteria</taxon>
        <taxon>Bacillati</taxon>
        <taxon>Actinomycetota</taxon>
        <taxon>Actinomycetes</taxon>
        <taxon>Pseudonocardiales</taxon>
        <taxon>Pseudonocardiaceae</taxon>
        <taxon>Saccharopolyspora</taxon>
    </lineage>
</organism>
<reference evidence="3 4" key="1">
    <citation type="submission" date="2018-11" db="EMBL/GenBank/DDBJ databases">
        <title>Saccharopolyspora rhizosphaerae sp. nov., an actinomycete isolated from rhizosphere soil in Thailand.</title>
        <authorList>
            <person name="Intra B."/>
            <person name="Euanorasetr J."/>
            <person name="Take A."/>
            <person name="Inahashi Y."/>
            <person name="Mori M."/>
            <person name="Panbangred W."/>
            <person name="Matsumoto A."/>
        </authorList>
    </citation>
    <scope>NUCLEOTIDE SEQUENCE [LARGE SCALE GENOMIC DNA]</scope>
    <source>
        <strain evidence="3 4">H219</strain>
    </source>
</reference>
<feature type="domain" description="MmyB-like transcription regulator ligand binding" evidence="2">
    <location>
        <begin position="1"/>
        <end position="160"/>
    </location>
</feature>
<name>A0A3R8QZQ1_9PSEU</name>
<dbReference type="Pfam" id="PF17765">
    <property type="entry name" value="MLTR_LBD"/>
    <property type="match status" value="1"/>
</dbReference>
<gene>
    <name evidence="3" type="ORF">EIL87_18365</name>
</gene>
<feature type="region of interest" description="Disordered" evidence="1">
    <location>
        <begin position="28"/>
        <end position="122"/>
    </location>
</feature>
<feature type="compositionally biased region" description="Basic residues" evidence="1">
    <location>
        <begin position="64"/>
        <end position="81"/>
    </location>
</feature>
<accession>A0A3R8QZQ1</accession>
<evidence type="ECO:0000313" key="3">
    <source>
        <dbReference type="EMBL" id="RRO14712.1"/>
    </source>
</evidence>
<evidence type="ECO:0000256" key="1">
    <source>
        <dbReference type="SAM" id="MobiDB-lite"/>
    </source>
</evidence>
<dbReference type="InterPro" id="IPR041413">
    <property type="entry name" value="MLTR_LBD"/>
</dbReference>
<proteinExistence type="predicted"/>
<sequence length="161" mass="17505">MVVDLHGHLVAANAAVDLLAAAVGPATAGSTRQRPAPQLAPRGHGFPHPQLPEWRAHLLDRLHPARRPARAPSRRGHRHPALRGLHGELSAYPGDTDEPQPTTDEPRYRRSPHHRHGDQDLSLISTTTVFGAPKDVTLAGLAIETFFPADERTAELLRALS</sequence>
<evidence type="ECO:0000259" key="2">
    <source>
        <dbReference type="Pfam" id="PF17765"/>
    </source>
</evidence>
<feature type="compositionally biased region" description="Basic and acidic residues" evidence="1">
    <location>
        <begin position="54"/>
        <end position="63"/>
    </location>
</feature>
<protein>
    <recommendedName>
        <fullName evidence="2">MmyB-like transcription regulator ligand binding domain-containing protein</fullName>
    </recommendedName>
</protein>
<dbReference type="AlphaFoldDB" id="A0A3R8QZQ1"/>
<keyword evidence="4" id="KW-1185">Reference proteome</keyword>
<dbReference type="EMBL" id="RSAA01000017">
    <property type="protein sequence ID" value="RRO14712.1"/>
    <property type="molecule type" value="Genomic_DNA"/>
</dbReference>